<evidence type="ECO:0000256" key="1">
    <source>
        <dbReference type="SAM" id="MobiDB-lite"/>
    </source>
</evidence>
<feature type="compositionally biased region" description="Low complexity" evidence="1">
    <location>
        <begin position="487"/>
        <end position="496"/>
    </location>
</feature>
<reference evidence="2" key="1">
    <citation type="journal article" date="2020" name="Fungal Divers.">
        <title>Resolving the Mortierellaceae phylogeny through synthesis of multi-gene phylogenetics and phylogenomics.</title>
        <authorList>
            <person name="Vandepol N."/>
            <person name="Liber J."/>
            <person name="Desiro A."/>
            <person name="Na H."/>
            <person name="Kennedy M."/>
            <person name="Barry K."/>
            <person name="Grigoriev I.V."/>
            <person name="Miller A.N."/>
            <person name="O'Donnell K."/>
            <person name="Stajich J.E."/>
            <person name="Bonito G."/>
        </authorList>
    </citation>
    <scope>NUCLEOTIDE SEQUENCE</scope>
    <source>
        <strain evidence="2">NRRL 28262</strain>
    </source>
</reference>
<keyword evidence="3" id="KW-1185">Reference proteome</keyword>
<feature type="compositionally biased region" description="Basic and acidic residues" evidence="1">
    <location>
        <begin position="161"/>
        <end position="170"/>
    </location>
</feature>
<feature type="region of interest" description="Disordered" evidence="1">
    <location>
        <begin position="677"/>
        <end position="711"/>
    </location>
</feature>
<feature type="compositionally biased region" description="Low complexity" evidence="1">
    <location>
        <begin position="95"/>
        <end position="104"/>
    </location>
</feature>
<dbReference type="AlphaFoldDB" id="A0AAD4D352"/>
<protein>
    <submittedName>
        <fullName evidence="2">Uncharacterized protein</fullName>
    </submittedName>
</protein>
<dbReference type="Proteomes" id="UP001194580">
    <property type="component" value="Unassembled WGS sequence"/>
</dbReference>
<feature type="compositionally biased region" description="Gly residues" evidence="1">
    <location>
        <begin position="746"/>
        <end position="757"/>
    </location>
</feature>
<dbReference type="InterPro" id="IPR015943">
    <property type="entry name" value="WD40/YVTN_repeat-like_dom_sf"/>
</dbReference>
<accession>A0AAD4D352</accession>
<feature type="region of interest" description="Disordered" evidence="1">
    <location>
        <begin position="735"/>
        <end position="761"/>
    </location>
</feature>
<evidence type="ECO:0000313" key="2">
    <source>
        <dbReference type="EMBL" id="KAG0259191.1"/>
    </source>
</evidence>
<feature type="region of interest" description="Disordered" evidence="1">
    <location>
        <begin position="487"/>
        <end position="519"/>
    </location>
</feature>
<feature type="compositionally biased region" description="Acidic residues" evidence="1">
    <location>
        <begin position="53"/>
        <end position="84"/>
    </location>
</feature>
<proteinExistence type="predicted"/>
<dbReference type="EMBL" id="JAAAIL010002218">
    <property type="protein sequence ID" value="KAG0259191.1"/>
    <property type="molecule type" value="Genomic_DNA"/>
</dbReference>
<feature type="compositionally biased region" description="Basic and acidic residues" evidence="1">
    <location>
        <begin position="618"/>
        <end position="629"/>
    </location>
</feature>
<organism evidence="2 3">
    <name type="scientific">Linnemannia exigua</name>
    <dbReference type="NCBI Taxonomy" id="604196"/>
    <lineage>
        <taxon>Eukaryota</taxon>
        <taxon>Fungi</taxon>
        <taxon>Fungi incertae sedis</taxon>
        <taxon>Mucoromycota</taxon>
        <taxon>Mortierellomycotina</taxon>
        <taxon>Mortierellomycetes</taxon>
        <taxon>Mortierellales</taxon>
        <taxon>Mortierellaceae</taxon>
        <taxon>Linnemannia</taxon>
    </lineage>
</organism>
<gene>
    <name evidence="2" type="ORF">BGZ95_004747</name>
</gene>
<feature type="region of interest" description="Disordered" evidence="1">
    <location>
        <begin position="1"/>
        <end position="170"/>
    </location>
</feature>
<feature type="region of interest" description="Disordered" evidence="1">
    <location>
        <begin position="618"/>
        <end position="652"/>
    </location>
</feature>
<evidence type="ECO:0000313" key="3">
    <source>
        <dbReference type="Proteomes" id="UP001194580"/>
    </source>
</evidence>
<name>A0AAD4D352_9FUNG</name>
<sequence>MDIPGPALQAAEEALRKAKREQKGGTVGGDGSDDEQKEPLGGSGGGNGGGDDHNEEEEDEEEEWETESSEDDDMDDEDGQEDNYEIGPNDFEYMSYHSNLSSDLSSHEDDHIESASDGEEVETVEDDEVGDDEGGDDGFEDIEDDSDVDEDMDEGPDIQDDDKKIEELNPRTRAVFRPIYPDEDVMSDFSGDEKYAPKEFISGNDGEGDQDMIDFSVYEETNDDDPEFYKLTTKIRELMLNLKKGRAERERKLGNPLGYRHQHQHEICLEDSPDPPMSSPYVSKAADPAPFLHRLLVRGQGHPREVEHSPAISNHYQCANSMTITPSTMGLWDDIFTVHLHSIMRCGVLERNTFPNYNRRMMANLTHEHPWADVATRKAVLKPYAKPLRTVEATKFLNLFTYRFDQLPESHDYVRLEEEDDPLCLAHRYGYLAHGAASGSVVVYCTQCEEEPHEIHNAYLADELDLEDIMVNSLEIVRWNRYHRSQASSQDGGVDSSDQDRDDDSPLEGYDEKDGFPSEKTGQFDHFLLMAVNDGGLFIAALPDHPDPKQAHHHELDHNDMPKHTFKYRNNHTWIRAAFGETFLNDAKVSPNGRWIAVVGDSAQVWVIEVSHVPETEEQRIEREDREREMDIEELETDGEYNTEDELMQGGEPSLTSKEFVTATKAAFLEAALADFSPRGAKRPRGSEDSPSDNDDENSIPPKSPKPTTVPRLLHLFGQPQELIVPDKVMFTAKHKKNRQPRGPEGVAGGGGGGGNGNNNPFGGTKVSFQYVAWNATSTKFAHSSDTCSRVVVWSMPSREIVCCVDTGGPAYYLEFHPRLENLFAVANWYGFVHIVDIKGACVGDQDLVVSDTRYNGQAKEGGPGLAGCEGPHYEEKHDILMVSFRGQNDMRLRILDGIRGLGWSSDGRYLYVSTLRRVLRYEVADRAVRVPSLFELCGRKVKEWKEREIQRVFTRETEASVQKAFWPMPKEWRLVPYAVKKRIWGEGFLMRSHSG</sequence>
<feature type="compositionally biased region" description="Acidic residues" evidence="1">
    <location>
        <begin position="116"/>
        <end position="160"/>
    </location>
</feature>
<feature type="compositionally biased region" description="Acidic residues" evidence="1">
    <location>
        <begin position="500"/>
        <end position="509"/>
    </location>
</feature>
<dbReference type="Gene3D" id="2.130.10.10">
    <property type="entry name" value="YVTN repeat-like/Quinoprotein amine dehydrogenase"/>
    <property type="match status" value="1"/>
</dbReference>
<comment type="caution">
    <text evidence="2">The sequence shown here is derived from an EMBL/GenBank/DDBJ whole genome shotgun (WGS) entry which is preliminary data.</text>
</comment>
<feature type="compositionally biased region" description="Acidic residues" evidence="1">
    <location>
        <begin position="630"/>
        <end position="647"/>
    </location>
</feature>
<dbReference type="SUPFAM" id="SSF82171">
    <property type="entry name" value="DPP6 N-terminal domain-like"/>
    <property type="match status" value="1"/>
</dbReference>
<feature type="compositionally biased region" description="Basic and acidic residues" evidence="1">
    <location>
        <begin position="105"/>
        <end position="114"/>
    </location>
</feature>